<organism evidence="2 3">
    <name type="scientific">Prorocentrum cordatum</name>
    <dbReference type="NCBI Taxonomy" id="2364126"/>
    <lineage>
        <taxon>Eukaryota</taxon>
        <taxon>Sar</taxon>
        <taxon>Alveolata</taxon>
        <taxon>Dinophyceae</taxon>
        <taxon>Prorocentrales</taxon>
        <taxon>Prorocentraceae</taxon>
        <taxon>Prorocentrum</taxon>
    </lineage>
</organism>
<name>A0ABN9W4L8_9DINO</name>
<feature type="region of interest" description="Disordered" evidence="1">
    <location>
        <begin position="166"/>
        <end position="185"/>
    </location>
</feature>
<evidence type="ECO:0000256" key="1">
    <source>
        <dbReference type="SAM" id="MobiDB-lite"/>
    </source>
</evidence>
<feature type="region of interest" description="Disordered" evidence="1">
    <location>
        <begin position="1"/>
        <end position="58"/>
    </location>
</feature>
<reference evidence="2" key="1">
    <citation type="submission" date="2023-10" db="EMBL/GenBank/DDBJ databases">
        <authorList>
            <person name="Chen Y."/>
            <person name="Shah S."/>
            <person name="Dougan E. K."/>
            <person name="Thang M."/>
            <person name="Chan C."/>
        </authorList>
    </citation>
    <scope>NUCLEOTIDE SEQUENCE [LARGE SCALE GENOMIC DNA]</scope>
</reference>
<proteinExistence type="predicted"/>
<dbReference type="Proteomes" id="UP001189429">
    <property type="component" value="Unassembled WGS sequence"/>
</dbReference>
<evidence type="ECO:0000313" key="3">
    <source>
        <dbReference type="Proteomes" id="UP001189429"/>
    </source>
</evidence>
<accession>A0ABN9W4L8</accession>
<feature type="non-terminal residue" evidence="2">
    <location>
        <position position="185"/>
    </location>
</feature>
<comment type="caution">
    <text evidence="2">The sequence shown here is derived from an EMBL/GenBank/DDBJ whole genome shotgun (WGS) entry which is preliminary data.</text>
</comment>
<dbReference type="EMBL" id="CAUYUJ010018144">
    <property type="protein sequence ID" value="CAK0881042.1"/>
    <property type="molecule type" value="Genomic_DNA"/>
</dbReference>
<feature type="compositionally biased region" description="Low complexity" evidence="1">
    <location>
        <begin position="15"/>
        <end position="30"/>
    </location>
</feature>
<keyword evidence="3" id="KW-1185">Reference proteome</keyword>
<evidence type="ECO:0000313" key="2">
    <source>
        <dbReference type="EMBL" id="CAK0881042.1"/>
    </source>
</evidence>
<gene>
    <name evidence="2" type="ORF">PCOR1329_LOCUS64001</name>
</gene>
<sequence length="185" mass="19363">MGSLLAAYADDDGSDSGAEPGLDAPAAAGAAPPPAGRPAASDEPGRPAPSVAAHEWRPWEDVLEPRRRHGLVVGQAPADLVVGWPRQADAYPAGHPPADPPGSCGPSCLCMDGTRKHDEWERRKSWIEEDESRGRDARKCLDAFSKERSVLARGRVSGQHFLEPAAGAAAARGPGPAEEPLAPCE</sequence>
<protein>
    <submittedName>
        <fullName evidence="2">Uncharacterized protein</fullName>
    </submittedName>
</protein>